<dbReference type="Gene3D" id="1.10.357.10">
    <property type="entry name" value="Tetracycline Repressor, domain 2"/>
    <property type="match status" value="1"/>
</dbReference>
<name>A0A5Q2FFU6_9ACTN</name>
<keyword evidence="1 2" id="KW-0238">DNA-binding</keyword>
<evidence type="ECO:0000313" key="4">
    <source>
        <dbReference type="EMBL" id="QGF24677.1"/>
    </source>
</evidence>
<dbReference type="Proteomes" id="UP000386847">
    <property type="component" value="Chromosome"/>
</dbReference>
<dbReference type="InterPro" id="IPR009057">
    <property type="entry name" value="Homeodomain-like_sf"/>
</dbReference>
<dbReference type="SUPFAM" id="SSF48498">
    <property type="entry name" value="Tetracyclin repressor-like, C-terminal domain"/>
    <property type="match status" value="1"/>
</dbReference>
<feature type="DNA-binding region" description="H-T-H motif" evidence="2">
    <location>
        <begin position="59"/>
        <end position="78"/>
    </location>
</feature>
<dbReference type="PROSITE" id="PS50977">
    <property type="entry name" value="HTH_TETR_2"/>
    <property type="match status" value="1"/>
</dbReference>
<evidence type="ECO:0000256" key="1">
    <source>
        <dbReference type="ARBA" id="ARBA00023125"/>
    </source>
</evidence>
<feature type="domain" description="HTH tetR-type" evidence="3">
    <location>
        <begin position="36"/>
        <end position="96"/>
    </location>
</feature>
<gene>
    <name evidence="4" type="ORF">Rai3103_14700</name>
</gene>
<dbReference type="GO" id="GO:0003677">
    <property type="term" value="F:DNA binding"/>
    <property type="evidence" value="ECO:0007669"/>
    <property type="project" value="UniProtKB-UniRule"/>
</dbReference>
<dbReference type="InterPro" id="IPR036271">
    <property type="entry name" value="Tet_transcr_reg_TetR-rel_C_sf"/>
</dbReference>
<dbReference type="AlphaFoldDB" id="A0A5Q2FFU6"/>
<evidence type="ECO:0000313" key="5">
    <source>
        <dbReference type="Proteomes" id="UP000386847"/>
    </source>
</evidence>
<dbReference type="InterPro" id="IPR001647">
    <property type="entry name" value="HTH_TetR"/>
</dbReference>
<dbReference type="KEGG" id="rain:Rai3103_14700"/>
<evidence type="ECO:0000259" key="3">
    <source>
        <dbReference type="PROSITE" id="PS50977"/>
    </source>
</evidence>
<dbReference type="InterPro" id="IPR023772">
    <property type="entry name" value="DNA-bd_HTH_TetR-type_CS"/>
</dbReference>
<reference evidence="4 5" key="1">
    <citation type="submission" date="2019-10" db="EMBL/GenBank/DDBJ databases">
        <title>Genomic analysis of Raineyella sp. CBA3103.</title>
        <authorList>
            <person name="Roh S.W."/>
        </authorList>
    </citation>
    <scope>NUCLEOTIDE SEQUENCE [LARGE SCALE GENOMIC DNA]</scope>
    <source>
        <strain evidence="4 5">CBA3103</strain>
    </source>
</reference>
<dbReference type="PROSITE" id="PS01081">
    <property type="entry name" value="HTH_TETR_1"/>
    <property type="match status" value="1"/>
</dbReference>
<keyword evidence="5" id="KW-1185">Reference proteome</keyword>
<dbReference type="SUPFAM" id="SSF46689">
    <property type="entry name" value="Homeodomain-like"/>
    <property type="match status" value="1"/>
</dbReference>
<accession>A0A5Q2FFU6</accession>
<organism evidence="4 5">
    <name type="scientific">Raineyella fluvialis</name>
    <dbReference type="NCBI Taxonomy" id="2662261"/>
    <lineage>
        <taxon>Bacteria</taxon>
        <taxon>Bacillati</taxon>
        <taxon>Actinomycetota</taxon>
        <taxon>Actinomycetes</taxon>
        <taxon>Propionibacteriales</taxon>
        <taxon>Propionibacteriaceae</taxon>
        <taxon>Raineyella</taxon>
    </lineage>
</organism>
<dbReference type="EMBL" id="CP045725">
    <property type="protein sequence ID" value="QGF24677.1"/>
    <property type="molecule type" value="Genomic_DNA"/>
</dbReference>
<sequence>MVSARVNVVHSGQDRSWAALATLWGMTADSPGPKPRFSLVEVARAGIRLADEQGLERVTLQAVAKDLGLTTTALYRYVDAKDTLLELMVDVAIGPAPHLTGTLADLVRTWVEARWRSVRSHPWLTDVGLRTTPRGPDGIAWQESLVAGLAGAGVADPLGIACQLDLLVRGTPR</sequence>
<dbReference type="Pfam" id="PF00440">
    <property type="entry name" value="TetR_N"/>
    <property type="match status" value="1"/>
</dbReference>
<evidence type="ECO:0000256" key="2">
    <source>
        <dbReference type="PROSITE-ProRule" id="PRU00335"/>
    </source>
</evidence>
<protein>
    <submittedName>
        <fullName evidence="4">TetR family transcriptional regulator</fullName>
    </submittedName>
</protein>
<proteinExistence type="predicted"/>